<dbReference type="EMBL" id="CP001742">
    <property type="protein sequence ID" value="ADL18855.1"/>
    <property type="molecule type" value="Genomic_DNA"/>
</dbReference>
<dbReference type="OrthoDB" id="377639at2157"/>
<reference evidence="1 2" key="1">
    <citation type="journal article" date="2010" name="Appl. Environ. Microbiol.">
        <title>The genome sequence of the crenarchaeon Acidilobus saccharovorans supports a new order, Acidilobales, and suggests an important ecological role in terrestrial acidic hot springs.</title>
        <authorList>
            <person name="Mardanov A.V."/>
            <person name="Svetlitchnyi V.A."/>
            <person name="Beletsky A.V."/>
            <person name="Prokofeva M.I."/>
            <person name="Bonch-Osmolovskaya E.A."/>
            <person name="Ravin N.V."/>
            <person name="Skryabin K.G."/>
        </authorList>
    </citation>
    <scope>NUCLEOTIDE SEQUENCE [LARGE SCALE GENOMIC DNA]</scope>
    <source>
        <strain evidence="2">DSM 16705 / JCM 18335 / VKM B-2471 / 345-15</strain>
    </source>
</reference>
<dbReference type="HOGENOM" id="CLU_1987486_0_0_2"/>
<keyword evidence="2" id="KW-1185">Reference proteome</keyword>
<accession>D9Q0L7</accession>
<proteinExistence type="predicted"/>
<dbReference type="Proteomes" id="UP000000346">
    <property type="component" value="Chromosome"/>
</dbReference>
<gene>
    <name evidence="1" type="ordered locus">ASAC_0448</name>
</gene>
<protein>
    <submittedName>
        <fullName evidence="1">Uncharacterized protein</fullName>
    </submittedName>
</protein>
<sequence length="125" mass="13846">MSPTEAEGFCKGVSRPESQLVERLLRSLSSGPRAFIVDKKLDDYQSLLKIINVSGAGRLLQVSDLGNLVVIYIDRQRLEKACSYEECGAKSDPVERNLCAKECGARRISEVFHAIVRDLCEVLSS</sequence>
<dbReference type="AlphaFoldDB" id="D9Q0L7"/>
<dbReference type="RefSeq" id="WP_013266367.1">
    <property type="nucleotide sequence ID" value="NC_014374.1"/>
</dbReference>
<evidence type="ECO:0000313" key="2">
    <source>
        <dbReference type="Proteomes" id="UP000000346"/>
    </source>
</evidence>
<organism evidence="1 2">
    <name type="scientific">Acidilobus saccharovorans (strain DSM 16705 / JCM 18335 / VKM B-2471 / 345-15)</name>
    <dbReference type="NCBI Taxonomy" id="666510"/>
    <lineage>
        <taxon>Archaea</taxon>
        <taxon>Thermoproteota</taxon>
        <taxon>Thermoprotei</taxon>
        <taxon>Acidilobales</taxon>
        <taxon>Acidilobaceae</taxon>
        <taxon>Acidilobus</taxon>
    </lineage>
</organism>
<dbReference type="InParanoid" id="D9Q0L7"/>
<dbReference type="eggNOG" id="arCOG08851">
    <property type="taxonomic scope" value="Archaea"/>
</dbReference>
<dbReference type="KEGG" id="asc:ASAC_0448"/>
<name>D9Q0L7_ACIS3</name>
<evidence type="ECO:0000313" key="1">
    <source>
        <dbReference type="EMBL" id="ADL18855.1"/>
    </source>
</evidence>
<dbReference type="GeneID" id="9498678"/>